<evidence type="ECO:0000256" key="1">
    <source>
        <dbReference type="ARBA" id="ARBA00004953"/>
    </source>
</evidence>
<dbReference type="SUPFAM" id="SSF159664">
    <property type="entry name" value="CobE/GbiG C-terminal domain-like"/>
    <property type="match status" value="1"/>
</dbReference>
<dbReference type="InterPro" id="IPR021744">
    <property type="entry name" value="CbiG_N"/>
</dbReference>
<dbReference type="Pfam" id="PF11760">
    <property type="entry name" value="CbiG_N"/>
    <property type="match status" value="1"/>
</dbReference>
<dbReference type="Gene3D" id="3.40.1010.10">
    <property type="entry name" value="Cobalt-precorrin-4 Transmethylase, Domain 1"/>
    <property type="match status" value="1"/>
</dbReference>
<dbReference type="InterPro" id="IPR035996">
    <property type="entry name" value="4pyrrol_Methylase_sf"/>
</dbReference>
<keyword evidence="2" id="KW-0169">Cobalamin biosynthesis</keyword>
<dbReference type="eggNOG" id="COG2073">
    <property type="taxonomic scope" value="Bacteria"/>
</dbReference>
<dbReference type="InterPro" id="IPR014777">
    <property type="entry name" value="4pyrrole_Mease_sub1"/>
</dbReference>
<dbReference type="GO" id="GO:0032259">
    <property type="term" value="P:methylation"/>
    <property type="evidence" value="ECO:0007669"/>
    <property type="project" value="UniProtKB-KW"/>
</dbReference>
<accession>K9P7Q4</accession>
<keyword evidence="4 9" id="KW-0808">Transferase</keyword>
<organism evidence="9 10">
    <name type="scientific">Cyanobium gracile (strain ATCC 27147 / PCC 6307)</name>
    <dbReference type="NCBI Taxonomy" id="292564"/>
    <lineage>
        <taxon>Bacteria</taxon>
        <taxon>Bacillati</taxon>
        <taxon>Cyanobacteriota</taxon>
        <taxon>Cyanophyceae</taxon>
        <taxon>Synechococcales</taxon>
        <taxon>Prochlorococcaceae</taxon>
        <taxon>Cyanobium</taxon>
    </lineage>
</organism>
<dbReference type="Pfam" id="PF01890">
    <property type="entry name" value="CbiG_C"/>
    <property type="match status" value="1"/>
</dbReference>
<dbReference type="PATRIC" id="fig|292564.3.peg.1763"/>
<dbReference type="AlphaFoldDB" id="K9P7Q4"/>
<dbReference type="Gene3D" id="3.40.50.11220">
    <property type="match status" value="1"/>
</dbReference>
<evidence type="ECO:0000256" key="5">
    <source>
        <dbReference type="ARBA" id="ARBA00022691"/>
    </source>
</evidence>
<evidence type="ECO:0000313" key="10">
    <source>
        <dbReference type="Proteomes" id="UP000010388"/>
    </source>
</evidence>
<dbReference type="Gene3D" id="3.30.420.180">
    <property type="entry name" value="CobE/GbiG C-terminal domain"/>
    <property type="match status" value="1"/>
</dbReference>
<comment type="pathway">
    <text evidence="1">Cofactor biosynthesis; adenosylcobalamin biosynthesis.</text>
</comment>
<dbReference type="Proteomes" id="UP000010388">
    <property type="component" value="Chromosome"/>
</dbReference>
<dbReference type="eggNOG" id="COG1010">
    <property type="taxonomic scope" value="Bacteria"/>
</dbReference>
<dbReference type="InterPro" id="IPR051810">
    <property type="entry name" value="Precorrin_MeTrfase"/>
</dbReference>
<dbReference type="PANTHER" id="PTHR47036:SF1">
    <property type="entry name" value="COBALT-FACTOR III C(17)-METHYLTRANSFERASE-RELATED"/>
    <property type="match status" value="1"/>
</dbReference>
<dbReference type="SUPFAM" id="SSF159672">
    <property type="entry name" value="CbiG N-terminal domain-like"/>
    <property type="match status" value="1"/>
</dbReference>
<dbReference type="PANTHER" id="PTHR47036">
    <property type="entry name" value="COBALT-FACTOR III C(17)-METHYLTRANSFERASE-RELATED"/>
    <property type="match status" value="1"/>
</dbReference>
<evidence type="ECO:0000256" key="4">
    <source>
        <dbReference type="ARBA" id="ARBA00022679"/>
    </source>
</evidence>
<dbReference type="InterPro" id="IPR006363">
    <property type="entry name" value="Cbl_synth_CobJ/CibH_dom"/>
</dbReference>
<name>K9P7Q4_CYAGP</name>
<dbReference type="GO" id="GO:0009236">
    <property type="term" value="P:cobalamin biosynthetic process"/>
    <property type="evidence" value="ECO:0007669"/>
    <property type="project" value="UniProtKB-UniPathway"/>
</dbReference>
<evidence type="ECO:0000256" key="2">
    <source>
        <dbReference type="ARBA" id="ARBA00022573"/>
    </source>
</evidence>
<dbReference type="InterPro" id="IPR014776">
    <property type="entry name" value="4pyrrole_Mease_sub2"/>
</dbReference>
<dbReference type="KEGG" id="cgc:Cyagr_1855"/>
<keyword evidence="3 9" id="KW-0489">Methyltransferase</keyword>
<evidence type="ECO:0000313" key="9">
    <source>
        <dbReference type="EMBL" id="AFY28993.1"/>
    </source>
</evidence>
<dbReference type="InterPro" id="IPR000878">
    <property type="entry name" value="4pyrrol_Mease"/>
</dbReference>
<dbReference type="CDD" id="cd11646">
    <property type="entry name" value="Precorrin_3B_C17_MT"/>
    <property type="match status" value="1"/>
</dbReference>
<dbReference type="GO" id="GO:0008168">
    <property type="term" value="F:methyltransferase activity"/>
    <property type="evidence" value="ECO:0007669"/>
    <property type="project" value="UniProtKB-KW"/>
</dbReference>
<proteinExistence type="predicted"/>
<feature type="domain" description="CobE/GbiG C-terminal" evidence="7">
    <location>
        <begin position="217"/>
        <end position="357"/>
    </location>
</feature>
<dbReference type="EMBL" id="CP003495">
    <property type="protein sequence ID" value="AFY28993.1"/>
    <property type="molecule type" value="Genomic_DNA"/>
</dbReference>
<feature type="domain" description="Tetrapyrrole methylase" evidence="6">
    <location>
        <begin position="370"/>
        <end position="579"/>
    </location>
</feature>
<dbReference type="InterPro" id="IPR036518">
    <property type="entry name" value="CobE/GbiG_C_sf"/>
</dbReference>
<dbReference type="NCBIfam" id="TIGR01466">
    <property type="entry name" value="cobJ_cbiH"/>
    <property type="match status" value="1"/>
</dbReference>
<reference evidence="10" key="1">
    <citation type="journal article" date="2013" name="Proc. Natl. Acad. Sci. U.S.A.">
        <title>Improving the coverage of the cyanobacterial phylum using diversity-driven genome sequencing.</title>
        <authorList>
            <person name="Shih P.M."/>
            <person name="Wu D."/>
            <person name="Latifi A."/>
            <person name="Axen S.D."/>
            <person name="Fewer D.P."/>
            <person name="Talla E."/>
            <person name="Calteau A."/>
            <person name="Cai F."/>
            <person name="Tandeau de Marsac N."/>
            <person name="Rippka R."/>
            <person name="Herdman M."/>
            <person name="Sivonen K."/>
            <person name="Coursin T."/>
            <person name="Laurent T."/>
            <person name="Goodwin L."/>
            <person name="Nolan M."/>
            <person name="Davenport K.W."/>
            <person name="Han C.S."/>
            <person name="Rubin E.M."/>
            <person name="Eisen J.A."/>
            <person name="Woyke T."/>
            <person name="Gugger M."/>
            <person name="Kerfeld C.A."/>
        </authorList>
    </citation>
    <scope>NUCLEOTIDE SEQUENCE [LARGE SCALE GENOMIC DNA]</scope>
    <source>
        <strain evidence="10">ATCC 27147 / PCC 6307</strain>
    </source>
</reference>
<keyword evidence="5" id="KW-0949">S-adenosyl-L-methionine</keyword>
<dbReference type="InterPro" id="IPR002750">
    <property type="entry name" value="CobE/GbiG_C"/>
</dbReference>
<sequence length="616" mass="64390">MSDPTRRHIGLGFSPTATAMLQRLRQAGLLHVVREAEAEAEASGPWLARQWGTADAVVAVGACGLVTRLIAPLISDKQSDPAVLVVDPRGRFVVPLLGGHGAGGDRLAEEIAALVGGQAVLTGAGASLGRLPLDAFGQAWGWRRGAGDWRGLMVQAAGGLPPFLSQEAGTTLWQGLEAAGSGKDNSDGDDSNQADGEAALVIGPRSGAGCRWHPPSLWLGIGCERDTSLPVLERLVAEGLAQQGLAREAVAGLASIDRKGDEPALLALAEQHGWPLRLYDASTLAAVAVPHPSEAVAREMGTPSVAEAAALQAASEAASEAGQPLTHLAGTAPRLLVEKRIGRAASGERGAATLAVALAARQWAPQRGSLHLVGSGPGPIDLLSGDARRALAATTVWVGYGLYLDLLEPLRRPDQLRREGRLTEERARCAEAIDLARQGLDVALISSGDSGIYGMAGLALELWLQLPVLDRPAFTVHPGLSALQLAAARAGAPLMHDFCTISLSDRLTPWEVIERRLKGAASGDFVVALYNPRSLGRPWQLGRAIELLVEGRPASTPVLLARQLGRAEEALSLHTLGNLPEDQVDMLTLVLVGNSSTRVQDGRMVTPRGYPGAALA</sequence>
<dbReference type="HOGENOM" id="CLU_009721_2_1_3"/>
<evidence type="ECO:0000259" key="8">
    <source>
        <dbReference type="Pfam" id="PF11760"/>
    </source>
</evidence>
<feature type="domain" description="Cobalamin synthesis G N-terminal" evidence="8">
    <location>
        <begin position="46"/>
        <end position="124"/>
    </location>
</feature>
<evidence type="ECO:0000259" key="7">
    <source>
        <dbReference type="Pfam" id="PF01890"/>
    </source>
</evidence>
<dbReference type="UniPathway" id="UPA00148"/>
<evidence type="ECO:0000259" key="6">
    <source>
        <dbReference type="Pfam" id="PF00590"/>
    </source>
</evidence>
<dbReference type="InterPro" id="IPR038029">
    <property type="entry name" value="GbiG_N_sf"/>
</dbReference>
<dbReference type="SUPFAM" id="SSF53790">
    <property type="entry name" value="Tetrapyrrole methylase"/>
    <property type="match status" value="1"/>
</dbReference>
<dbReference type="STRING" id="292564.Cyagr_1855"/>
<dbReference type="Pfam" id="PF00590">
    <property type="entry name" value="TP_methylase"/>
    <property type="match status" value="1"/>
</dbReference>
<evidence type="ECO:0000256" key="3">
    <source>
        <dbReference type="ARBA" id="ARBA00022603"/>
    </source>
</evidence>
<protein>
    <submittedName>
        <fullName evidence="9">Precorrin-3B C17-methyltransferase</fullName>
    </submittedName>
</protein>
<gene>
    <name evidence="9" type="ordered locus">Cyagr_1855</name>
</gene>
<dbReference type="Gene3D" id="3.30.950.10">
    <property type="entry name" value="Methyltransferase, Cobalt-precorrin-4 Transmethylase, Domain 2"/>
    <property type="match status" value="1"/>
</dbReference>